<dbReference type="WBParaSite" id="JU765_v2.g7438.t1">
    <property type="protein sequence ID" value="JU765_v2.g7438.t1"/>
    <property type="gene ID" value="JU765_v2.g7438"/>
</dbReference>
<name>A0AC34RJF2_9BILA</name>
<accession>A0AC34RJF2</accession>
<organism evidence="1 2">
    <name type="scientific">Panagrolaimus sp. JU765</name>
    <dbReference type="NCBI Taxonomy" id="591449"/>
    <lineage>
        <taxon>Eukaryota</taxon>
        <taxon>Metazoa</taxon>
        <taxon>Ecdysozoa</taxon>
        <taxon>Nematoda</taxon>
        <taxon>Chromadorea</taxon>
        <taxon>Rhabditida</taxon>
        <taxon>Tylenchina</taxon>
        <taxon>Panagrolaimomorpha</taxon>
        <taxon>Panagrolaimoidea</taxon>
        <taxon>Panagrolaimidae</taxon>
        <taxon>Panagrolaimus</taxon>
    </lineage>
</organism>
<dbReference type="Proteomes" id="UP000887576">
    <property type="component" value="Unplaced"/>
</dbReference>
<proteinExistence type="predicted"/>
<sequence>MSYHPGMYGTYPGKRAEYALMLQSQDADLQPLEGTPMRSILRNKNGTIGREIYDIYDPYGTTSSQTQLQQPKKNDGCQQILETVIRPCVAEFLSVMVAVIVYFHVETQLVQRHVTFFNRIICLSIVDSVLYTVFFATFQTVQLSPTISIAQLFTLTTNWMLCLLLMFVQISGVLAGSALFYLLNLKNSPSRPNIIQDLTSDWASGVSMMVIFQTIGTTMMVITNLLSTKKCNHKKYIWRRLNKSPLTVALATGLASLLSLLHSNISWNPLISFDFVFTGNSGGSLLSNDDSFIPHAFIQTGEELHYFSDVAEHEIIFTGFTPEQGDRWEYKLLTEKEVQLEPKTLDFSGAIVGIPLKHTVNIRNRKKEDLFFFALSSTSIHYHCSFPHHGVLTQGSSTTFVIYFLPLSSGYFENTFSIFTSNGLIQYHVRGHAISSPYRIQPISGVRIPVNGTLLIPISLHNPHSTTLTVTELASTSTAVHLELSGDELDEFRDETFWEISPFETRQIAFARIVGSEELNSTAYISMKLEIKDIADIPPGMSIYKNEISPPEMLVIPMDFKVLKYKNLFSTKNVIDFGYVKAEEKSAQELWHIFSTVEKSIDIDSIRIEEIDGQFVYIELAAKTPISVPGGSRGMPGSPVALAKFSLDGKTVMRALGNASKINEAQMIHVTGNIVAVSRGGNYNVTVPYKGIVYSGNLLHNPEDVAFHYKIRTPIYRSVSLTNNLPFGVAIFNISVDQSANEVFKARLITPTIQIAAGETKAVVLLEYLKQQPPNFTTKFTLHTNVTTFQMPIFMFDGSLKIYLNSLNQDQFDFGAIEQGKQRSIYFTVVNDNPVQMVIRKMRPPIPSQSYLELETIGPGNGSNPNSIKHATKYNWHPGHDFTIPSKYFAVFKLTIAANAIIFAEKEPKLVIKTEFAEYHYPVTFSITAASVMPIPSVIDFGKVFPGMVATQDLSFLSTFNESLPIERLALHQHDPRFYFQKIPDKSPEIAAGTISKITKVMMKPEADALDQNYLGLPLHTSEGQWFAYGMKLIPNLAEVDHYLYQRTREKFNNLVNAGRHLINSSIVVDTPVFKNLEVPVKAELVWPKLLSHSTVHFPMTAVGNFTIVNLTLTNPSLKPVIVQLLPLVIYPDGEAFIEFFKNELPAPLVDQIETNETLMFSLRDTELFTLKPSSPVPKLREQVEEIVGTSIPRFTLSMILQPKMKARIRLGFLPTDYNLHSSILIIRNNLTVVEPVVLYGKGAHVDMKVENKSARSEPSFFDIQAAHLQECFNPERQQQKFPSTLTLKRQFEVLNTGEVPFTIVNMSINNHACENRGFHIINCHPFRLAPGESHLLEIAYTPDFLMSVNDASLQLYMHMNGTPWVFPTGATIPPHMLALCHSALPRPPFENFMYYSCILALTFCLICVLACSYLEGDRMITYTIRQEASQEQNSEDHPENVSNEVTTASPNIPQHRRRPSHYRHHVQAGDNSLFIVRWFCSAANVFLWLCSMVWMRIRSDPEFNASPKKKKHKKANKSAAITPTKPEKDANCVVKPKTTPDTTTKEVDKPNIVVEPPKKSEERVKKNRRHKSPRKKENIPENVSKPEIILEKVEEKQMEAIKLEKNIDEDVVKKDDFIVAEPIVEHKVMPIDNDEEKEELVENGNDSDESEVPEWAMEEVISGNYNNDYTEIVAASADVFSSRAETPISSSSHSSIQQRQKKPSESDFTADDGDTSHTGSITGPRRRRNRGNRENTYKKKEVKNFIDMMTKKYRETLEMALKASTPEKVPEVQPAPPPQPESNLSWPMSMFGQNQQMYPMMNMQQYCENYYNQWTYYNQAFNARQYGYFEPMLDTLYENTRTTQREFSSDSSSQRSAEQHSSFQNSQLGPIGTRTTPLTTTNPVRSETELISSLLTSQTETESTPASQYNLFTGNDPIWQPLLEDLRSPSENDWPQLTKPKSEK</sequence>
<evidence type="ECO:0000313" key="2">
    <source>
        <dbReference type="WBParaSite" id="JU765_v2.g7438.t1"/>
    </source>
</evidence>
<reference evidence="2" key="1">
    <citation type="submission" date="2022-11" db="UniProtKB">
        <authorList>
            <consortium name="WormBaseParasite"/>
        </authorList>
    </citation>
    <scope>IDENTIFICATION</scope>
</reference>
<evidence type="ECO:0000313" key="1">
    <source>
        <dbReference type="Proteomes" id="UP000887576"/>
    </source>
</evidence>
<protein>
    <submittedName>
        <fullName evidence="2">Uncharacterized protein</fullName>
    </submittedName>
</protein>